<dbReference type="EMBL" id="JAQJZL010000015">
    <property type="protein sequence ID" value="KAJ6027104.1"/>
    <property type="molecule type" value="Genomic_DNA"/>
</dbReference>
<dbReference type="Pfam" id="PF08031">
    <property type="entry name" value="BBE"/>
    <property type="match status" value="1"/>
</dbReference>
<evidence type="ECO:0000313" key="3">
    <source>
        <dbReference type="Proteomes" id="UP001219568"/>
    </source>
</evidence>
<protein>
    <submittedName>
        <fullName evidence="2">FAD linked oxidase N-terminal</fullName>
    </submittedName>
</protein>
<sequence length="128" mass="14475">MKAELQDGNLPYSANPAFRETLMHAITSTSWRNTTSNAAIESKMGHFTNGILGKWRSTGPDADAYMFETDIQEPNFQQAFCGTNDSYNRLYELKQRYDPTFLFYMPTGVGSENWVVETSDGLPDQNGR</sequence>
<name>A0AAD6N392_PENCN</name>
<feature type="domain" description="Berberine/berberine-like" evidence="1">
    <location>
        <begin position="64"/>
        <end position="109"/>
    </location>
</feature>
<dbReference type="GO" id="GO:0050660">
    <property type="term" value="F:flavin adenine dinucleotide binding"/>
    <property type="evidence" value="ECO:0007669"/>
    <property type="project" value="InterPro"/>
</dbReference>
<gene>
    <name evidence="2" type="ORF">N7460_011921</name>
</gene>
<reference evidence="2" key="1">
    <citation type="journal article" date="2023" name="IMA Fungus">
        <title>Comparative genomic study of the Penicillium genus elucidates a diverse pangenome and 15 lateral gene transfer events.</title>
        <authorList>
            <person name="Petersen C."/>
            <person name="Sorensen T."/>
            <person name="Nielsen M.R."/>
            <person name="Sondergaard T.E."/>
            <person name="Sorensen J.L."/>
            <person name="Fitzpatrick D.A."/>
            <person name="Frisvad J.C."/>
            <person name="Nielsen K.L."/>
        </authorList>
    </citation>
    <scope>NUCLEOTIDE SEQUENCE</scope>
    <source>
        <strain evidence="2">IBT 15450</strain>
    </source>
</reference>
<dbReference type="InterPro" id="IPR016169">
    <property type="entry name" value="FAD-bd_PCMH_sub2"/>
</dbReference>
<dbReference type="Gene3D" id="3.30.465.10">
    <property type="match status" value="1"/>
</dbReference>
<evidence type="ECO:0000313" key="2">
    <source>
        <dbReference type="EMBL" id="KAJ6027104.1"/>
    </source>
</evidence>
<comment type="caution">
    <text evidence="2">The sequence shown here is derived from an EMBL/GenBank/DDBJ whole genome shotgun (WGS) entry which is preliminary data.</text>
</comment>
<dbReference type="InterPro" id="IPR012951">
    <property type="entry name" value="BBE"/>
</dbReference>
<keyword evidence="3" id="KW-1185">Reference proteome</keyword>
<accession>A0AAD6N392</accession>
<dbReference type="GO" id="GO:0016491">
    <property type="term" value="F:oxidoreductase activity"/>
    <property type="evidence" value="ECO:0007669"/>
    <property type="project" value="InterPro"/>
</dbReference>
<proteinExistence type="predicted"/>
<evidence type="ECO:0000259" key="1">
    <source>
        <dbReference type="Pfam" id="PF08031"/>
    </source>
</evidence>
<organism evidence="2 3">
    <name type="scientific">Penicillium canescens</name>
    <dbReference type="NCBI Taxonomy" id="5083"/>
    <lineage>
        <taxon>Eukaryota</taxon>
        <taxon>Fungi</taxon>
        <taxon>Dikarya</taxon>
        <taxon>Ascomycota</taxon>
        <taxon>Pezizomycotina</taxon>
        <taxon>Eurotiomycetes</taxon>
        <taxon>Eurotiomycetidae</taxon>
        <taxon>Eurotiales</taxon>
        <taxon>Aspergillaceae</taxon>
        <taxon>Penicillium</taxon>
    </lineage>
</organism>
<dbReference type="AlphaFoldDB" id="A0AAD6N392"/>
<dbReference type="Gene3D" id="3.40.462.20">
    <property type="match status" value="1"/>
</dbReference>
<dbReference type="Proteomes" id="UP001219568">
    <property type="component" value="Unassembled WGS sequence"/>
</dbReference>
<reference evidence="2" key="2">
    <citation type="submission" date="2023-01" db="EMBL/GenBank/DDBJ databases">
        <authorList>
            <person name="Petersen C."/>
        </authorList>
    </citation>
    <scope>NUCLEOTIDE SEQUENCE</scope>
    <source>
        <strain evidence="2">IBT 15450</strain>
    </source>
</reference>